<evidence type="ECO:0000313" key="14">
    <source>
        <dbReference type="EMBL" id="KAF2826762.1"/>
    </source>
</evidence>
<dbReference type="InterPro" id="IPR029411">
    <property type="entry name" value="RG-lyase_III"/>
</dbReference>
<evidence type="ECO:0000256" key="9">
    <source>
        <dbReference type="ARBA" id="ARBA00023277"/>
    </source>
</evidence>
<comment type="subcellular location">
    <subcellularLocation>
        <location evidence="2">Secreted</location>
    </subcellularLocation>
</comment>
<dbReference type="Pfam" id="PF14686">
    <property type="entry name" value="fn3_3"/>
    <property type="match status" value="1"/>
</dbReference>
<feature type="domain" description="Rhamnogalacturonan lyase" evidence="13">
    <location>
        <begin position="316"/>
        <end position="391"/>
    </location>
</feature>
<dbReference type="GO" id="GO:0030246">
    <property type="term" value="F:carbohydrate binding"/>
    <property type="evidence" value="ECO:0007669"/>
    <property type="project" value="InterPro"/>
</dbReference>
<comment type="catalytic activity">
    <reaction evidence="1">
        <text>Endotype eliminative cleavage of L-alpha-rhamnopyranosyl-(1-&gt;4)-alpha-D-galactopyranosyluronic acid bonds of rhamnogalacturonan I domains in ramified hairy regions of pectin leaving L-rhamnopyranose at the reducing end and 4-deoxy-4,5-unsaturated D-galactopyranosyluronic acid at the non-reducing end.</text>
        <dbReference type="EC" id="4.2.2.23"/>
    </reaction>
</comment>
<evidence type="ECO:0000256" key="3">
    <source>
        <dbReference type="ARBA" id="ARBA00010418"/>
    </source>
</evidence>
<feature type="chain" id="PRO_5025679173" description="rhamnogalacturonan endolyase" evidence="11">
    <location>
        <begin position="20"/>
        <end position="621"/>
    </location>
</feature>
<keyword evidence="7" id="KW-0325">Glycoprotein</keyword>
<organism evidence="14 15">
    <name type="scientific">Ophiobolus disseminans</name>
    <dbReference type="NCBI Taxonomy" id="1469910"/>
    <lineage>
        <taxon>Eukaryota</taxon>
        <taxon>Fungi</taxon>
        <taxon>Dikarya</taxon>
        <taxon>Ascomycota</taxon>
        <taxon>Pezizomycotina</taxon>
        <taxon>Dothideomycetes</taxon>
        <taxon>Pleosporomycetidae</taxon>
        <taxon>Pleosporales</taxon>
        <taxon>Pleosporineae</taxon>
        <taxon>Phaeosphaeriaceae</taxon>
        <taxon>Ophiobolus</taxon>
    </lineage>
</organism>
<evidence type="ECO:0000256" key="10">
    <source>
        <dbReference type="ARBA" id="ARBA00023326"/>
    </source>
</evidence>
<reference evidence="14" key="1">
    <citation type="journal article" date="2020" name="Stud. Mycol.">
        <title>101 Dothideomycetes genomes: a test case for predicting lifestyles and emergence of pathogens.</title>
        <authorList>
            <person name="Haridas S."/>
            <person name="Albert R."/>
            <person name="Binder M."/>
            <person name="Bloem J."/>
            <person name="Labutti K."/>
            <person name="Salamov A."/>
            <person name="Andreopoulos B."/>
            <person name="Baker S."/>
            <person name="Barry K."/>
            <person name="Bills G."/>
            <person name="Bluhm B."/>
            <person name="Cannon C."/>
            <person name="Castanera R."/>
            <person name="Culley D."/>
            <person name="Daum C."/>
            <person name="Ezra D."/>
            <person name="Gonzalez J."/>
            <person name="Henrissat B."/>
            <person name="Kuo A."/>
            <person name="Liang C."/>
            <person name="Lipzen A."/>
            <person name="Lutzoni F."/>
            <person name="Magnuson J."/>
            <person name="Mondo S."/>
            <person name="Nolan M."/>
            <person name="Ohm R."/>
            <person name="Pangilinan J."/>
            <person name="Park H.-J."/>
            <person name="Ramirez L."/>
            <person name="Alfaro M."/>
            <person name="Sun H."/>
            <person name="Tritt A."/>
            <person name="Yoshinaga Y."/>
            <person name="Zwiers L.-H."/>
            <person name="Turgeon B."/>
            <person name="Goodwin S."/>
            <person name="Spatafora J."/>
            <person name="Crous P."/>
            <person name="Grigoriev I."/>
        </authorList>
    </citation>
    <scope>NUCLEOTIDE SEQUENCE</scope>
    <source>
        <strain evidence="14">CBS 113818</strain>
    </source>
</reference>
<protein>
    <recommendedName>
        <fullName evidence="4">rhamnogalacturonan endolyase</fullName>
        <ecNumber evidence="4">4.2.2.23</ecNumber>
    </recommendedName>
</protein>
<keyword evidence="5" id="KW-0964">Secreted</keyword>
<sequence>MLKINALLSLPVWALLASAAIKSSEDTSAINISNDRLAFSVAKGSGSVSKLSLDGQNLLGTGRGPYLDVQWEGFWAPGNGAKYQLFKGTDGEGKAYAGAVMSQDNAGKTLEQYWILRDGETGMHVFSRAKYSSSSAPSGGDLGEMRQLFRPTASVWTHMSSSDEMNGPLPDTSGAPVVQDASWYVGGKKDHPYVKEVSDYFTKYMFSEEWRDQTVHGMYGDGSKSSDGLAYGAWLVMNTKDTYFNGPTHSDLTVDGIQYYYFNKGAKGTSLQSLRSDAGKMASTNWVSFYDALAAHIPNLVPSSGRGNFKASISLPKGATRALAVLALSGSDFQDNNKDGKAYQYWGNIDGSGSVTIPAVKAGTYRLTVYADGIFGQYEQDGVVVKAGSIATMTATWNAETAGTELWRVGTPDKSSGEFRHGNEKDTTRPRQPRQYRLYWAVHDFVKDFPNGVNYKVGSSSLRDLNYVHWSVFGGKANYLRKDPYYTNVNNWTLTFDVTQDQLSNKSQATFTVQLAGVKTSAGNTDGEDGKAWADLPYNVVVNGKQLDTWTIPRTHSSSCAVRSAATCYTTGHKFSFPVSQLKVGSNEFVLNLPARATAPESAELPESVYLQYDALRLEVK</sequence>
<comment type="similarity">
    <text evidence="3">Belongs to the polysaccharide lyase 4 family.</text>
</comment>
<dbReference type="Pfam" id="PF14683">
    <property type="entry name" value="CBM-like"/>
    <property type="match status" value="1"/>
</dbReference>
<dbReference type="PANTHER" id="PTHR32018:SF9">
    <property type="entry name" value="RHAMNOGALACTURONATE LYASE B"/>
    <property type="match status" value="1"/>
</dbReference>
<dbReference type="EMBL" id="MU006225">
    <property type="protein sequence ID" value="KAF2826762.1"/>
    <property type="molecule type" value="Genomic_DNA"/>
</dbReference>
<dbReference type="Gene3D" id="2.60.40.1120">
    <property type="entry name" value="Carboxypeptidase-like, regulatory domain"/>
    <property type="match status" value="1"/>
</dbReference>
<proteinExistence type="inferred from homology"/>
<dbReference type="Proteomes" id="UP000799424">
    <property type="component" value="Unassembled WGS sequence"/>
</dbReference>
<evidence type="ECO:0000256" key="4">
    <source>
        <dbReference type="ARBA" id="ARBA00012437"/>
    </source>
</evidence>
<keyword evidence="8" id="KW-0456">Lyase</keyword>
<dbReference type="SUPFAM" id="SSF49452">
    <property type="entry name" value="Starch-binding domain-like"/>
    <property type="match status" value="1"/>
</dbReference>
<dbReference type="AlphaFoldDB" id="A0A6A7A0A3"/>
<evidence type="ECO:0000256" key="5">
    <source>
        <dbReference type="ARBA" id="ARBA00022525"/>
    </source>
</evidence>
<dbReference type="GO" id="GO:0005576">
    <property type="term" value="C:extracellular region"/>
    <property type="evidence" value="ECO:0007669"/>
    <property type="project" value="UniProtKB-SubCell"/>
</dbReference>
<dbReference type="GO" id="GO:0000272">
    <property type="term" value="P:polysaccharide catabolic process"/>
    <property type="evidence" value="ECO:0007669"/>
    <property type="project" value="UniProtKB-KW"/>
</dbReference>
<dbReference type="PANTHER" id="PTHR32018">
    <property type="entry name" value="RHAMNOGALACTURONATE LYASE FAMILY PROTEIN"/>
    <property type="match status" value="1"/>
</dbReference>
<dbReference type="GO" id="GO:0102210">
    <property type="term" value="F:rhamnogalacturonan endolyase activity"/>
    <property type="evidence" value="ECO:0007669"/>
    <property type="project" value="UniProtKB-EC"/>
</dbReference>
<dbReference type="OrthoDB" id="2130367at2759"/>
<dbReference type="InterPro" id="IPR013784">
    <property type="entry name" value="Carb-bd-like_fold"/>
</dbReference>
<evidence type="ECO:0000256" key="7">
    <source>
        <dbReference type="ARBA" id="ARBA00023180"/>
    </source>
</evidence>
<dbReference type="SUPFAM" id="SSF49785">
    <property type="entry name" value="Galactose-binding domain-like"/>
    <property type="match status" value="1"/>
</dbReference>
<dbReference type="InterPro" id="IPR014718">
    <property type="entry name" value="GH-type_carb-bd"/>
</dbReference>
<dbReference type="InterPro" id="IPR029413">
    <property type="entry name" value="RG-lyase_II"/>
</dbReference>
<dbReference type="EC" id="4.2.2.23" evidence="4"/>
<evidence type="ECO:0000256" key="2">
    <source>
        <dbReference type="ARBA" id="ARBA00004613"/>
    </source>
</evidence>
<accession>A0A6A7A0A3</accession>
<evidence type="ECO:0000313" key="15">
    <source>
        <dbReference type="Proteomes" id="UP000799424"/>
    </source>
</evidence>
<evidence type="ECO:0000256" key="6">
    <source>
        <dbReference type="ARBA" id="ARBA00022729"/>
    </source>
</evidence>
<keyword evidence="10" id="KW-0624">Polysaccharide degradation</keyword>
<name>A0A6A7A0A3_9PLEO</name>
<dbReference type="InterPro" id="IPR011013">
    <property type="entry name" value="Gal_mutarotase_sf_dom"/>
</dbReference>
<keyword evidence="6 11" id="KW-0732">Signal</keyword>
<feature type="domain" description="Rhamnogalacturonan lyase" evidence="12">
    <location>
        <begin position="405"/>
        <end position="617"/>
    </location>
</feature>
<dbReference type="CDD" id="cd10316">
    <property type="entry name" value="RGL4_M"/>
    <property type="match status" value="1"/>
</dbReference>
<gene>
    <name evidence="14" type="ORF">CC86DRAFT_349818</name>
</gene>
<dbReference type="Gene3D" id="2.70.98.10">
    <property type="match status" value="1"/>
</dbReference>
<keyword evidence="15" id="KW-1185">Reference proteome</keyword>
<evidence type="ECO:0000259" key="12">
    <source>
        <dbReference type="Pfam" id="PF14683"/>
    </source>
</evidence>
<keyword evidence="9" id="KW-0119">Carbohydrate metabolism</keyword>
<dbReference type="CDD" id="cd10320">
    <property type="entry name" value="RGL4_N"/>
    <property type="match status" value="1"/>
</dbReference>
<dbReference type="InterPro" id="IPR051850">
    <property type="entry name" value="Polysacch_Lyase_4"/>
</dbReference>
<dbReference type="SUPFAM" id="SSF74650">
    <property type="entry name" value="Galactose mutarotase-like"/>
    <property type="match status" value="1"/>
</dbReference>
<evidence type="ECO:0000256" key="8">
    <source>
        <dbReference type="ARBA" id="ARBA00023239"/>
    </source>
</evidence>
<dbReference type="InterPro" id="IPR008979">
    <property type="entry name" value="Galactose-bd-like_sf"/>
</dbReference>
<evidence type="ECO:0000256" key="11">
    <source>
        <dbReference type="SAM" id="SignalP"/>
    </source>
</evidence>
<feature type="signal peptide" evidence="11">
    <location>
        <begin position="1"/>
        <end position="19"/>
    </location>
</feature>
<evidence type="ECO:0000256" key="1">
    <source>
        <dbReference type="ARBA" id="ARBA00001324"/>
    </source>
</evidence>
<evidence type="ECO:0000259" key="13">
    <source>
        <dbReference type="Pfam" id="PF14686"/>
    </source>
</evidence>